<protein>
    <submittedName>
        <fullName evidence="6">L-threonine 3-dehydrogenase-like</fullName>
    </submittedName>
</protein>
<keyword evidence="2 4" id="KW-0862">Zinc</keyword>
<name>A0AAV4BG39_9GAST</name>
<proteinExistence type="inferred from homology"/>
<comment type="similarity">
    <text evidence="4">Belongs to the zinc-containing alcohol dehydrogenase family.</text>
</comment>
<reference evidence="6 7" key="1">
    <citation type="journal article" date="2021" name="Elife">
        <title>Chloroplast acquisition without the gene transfer in kleptoplastic sea slugs, Plakobranchus ocellatus.</title>
        <authorList>
            <person name="Maeda T."/>
            <person name="Takahashi S."/>
            <person name="Yoshida T."/>
            <person name="Shimamura S."/>
            <person name="Takaki Y."/>
            <person name="Nagai Y."/>
            <person name="Toyoda A."/>
            <person name="Suzuki Y."/>
            <person name="Arimoto A."/>
            <person name="Ishii H."/>
            <person name="Satoh N."/>
            <person name="Nishiyama T."/>
            <person name="Hasebe M."/>
            <person name="Maruyama T."/>
            <person name="Minagawa J."/>
            <person name="Obokata J."/>
            <person name="Shigenobu S."/>
        </authorList>
    </citation>
    <scope>NUCLEOTIDE SEQUENCE [LARGE SCALE GENOMIC DNA]</scope>
</reference>
<evidence type="ECO:0000259" key="5">
    <source>
        <dbReference type="SMART" id="SM00829"/>
    </source>
</evidence>
<dbReference type="InterPro" id="IPR011032">
    <property type="entry name" value="GroES-like_sf"/>
</dbReference>
<gene>
    <name evidence="6" type="ORF">PoB_004506800</name>
</gene>
<evidence type="ECO:0000313" key="6">
    <source>
        <dbReference type="EMBL" id="GFO18563.1"/>
    </source>
</evidence>
<dbReference type="PANTHER" id="PTHR43401:SF2">
    <property type="entry name" value="L-THREONINE 3-DEHYDROGENASE"/>
    <property type="match status" value="1"/>
</dbReference>
<dbReference type="GO" id="GO:0016491">
    <property type="term" value="F:oxidoreductase activity"/>
    <property type="evidence" value="ECO:0007669"/>
    <property type="project" value="UniProtKB-KW"/>
</dbReference>
<keyword evidence="7" id="KW-1185">Reference proteome</keyword>
<dbReference type="Gene3D" id="3.40.50.720">
    <property type="entry name" value="NAD(P)-binding Rossmann-like Domain"/>
    <property type="match status" value="1"/>
</dbReference>
<comment type="caution">
    <text evidence="6">The sequence shown here is derived from an EMBL/GenBank/DDBJ whole genome shotgun (WGS) entry which is preliminary data.</text>
</comment>
<dbReference type="InterPro" id="IPR013149">
    <property type="entry name" value="ADH-like_C"/>
</dbReference>
<dbReference type="Pfam" id="PF08240">
    <property type="entry name" value="ADH_N"/>
    <property type="match status" value="1"/>
</dbReference>
<comment type="cofactor">
    <cofactor evidence="4">
        <name>Zn(2+)</name>
        <dbReference type="ChEBI" id="CHEBI:29105"/>
    </cofactor>
</comment>
<accession>A0AAV4BG39</accession>
<dbReference type="InterPro" id="IPR020843">
    <property type="entry name" value="ER"/>
</dbReference>
<organism evidence="6 7">
    <name type="scientific">Plakobranchus ocellatus</name>
    <dbReference type="NCBI Taxonomy" id="259542"/>
    <lineage>
        <taxon>Eukaryota</taxon>
        <taxon>Metazoa</taxon>
        <taxon>Spiralia</taxon>
        <taxon>Lophotrochozoa</taxon>
        <taxon>Mollusca</taxon>
        <taxon>Gastropoda</taxon>
        <taxon>Heterobranchia</taxon>
        <taxon>Euthyneura</taxon>
        <taxon>Panpulmonata</taxon>
        <taxon>Sacoglossa</taxon>
        <taxon>Placobranchoidea</taxon>
        <taxon>Plakobranchidae</taxon>
        <taxon>Plakobranchus</taxon>
    </lineage>
</organism>
<sequence length="356" mass="38342">MAAPSIPTTMKALVKQQEAESYTYTTVPVEQPGHGEVLIKVDCVAICGSDIALYKWDNVAKVIATVPFIPGHECAGTVVKCGPGVDIPLGTKVGVENHFFCGDCFQCRYEDGAICINMGQYGHGKKTTQGGCSEFSVVPEKYLYKLTRDLDAEQIAMLEPLGVAHNAVEKLEVKGKEVLVIGCGPVGLMAQASAKALGAKKVIAVDIEDKKLDLASQLGVDVVVNSKKQDLKEFVMNLTDGVGMDCVCECSGASPMVNSSFSLLRKGGYIGLVGLPKQPLHVENVLQDIVFKALTLKTVHGRLIFHTWEHTESLVADGKIDVKAIISHRFPMSEFEEAFKVLMSGQACKIVLDPSQ</sequence>
<keyword evidence="1 4" id="KW-0479">Metal-binding</keyword>
<keyword evidence="3" id="KW-0560">Oxidoreductase</keyword>
<dbReference type="Gene3D" id="3.90.180.10">
    <property type="entry name" value="Medium-chain alcohol dehydrogenases, catalytic domain"/>
    <property type="match status" value="1"/>
</dbReference>
<dbReference type="InterPro" id="IPR013154">
    <property type="entry name" value="ADH-like_N"/>
</dbReference>
<evidence type="ECO:0000256" key="4">
    <source>
        <dbReference type="RuleBase" id="RU361277"/>
    </source>
</evidence>
<dbReference type="EMBL" id="BLXT01004960">
    <property type="protein sequence ID" value="GFO18563.1"/>
    <property type="molecule type" value="Genomic_DNA"/>
</dbReference>
<dbReference type="InterPro" id="IPR050129">
    <property type="entry name" value="Zn_alcohol_dh"/>
</dbReference>
<feature type="domain" description="Enoyl reductase (ER)" evidence="5">
    <location>
        <begin position="17"/>
        <end position="352"/>
    </location>
</feature>
<dbReference type="Pfam" id="PF00107">
    <property type="entry name" value="ADH_zinc_N"/>
    <property type="match status" value="1"/>
</dbReference>
<dbReference type="Proteomes" id="UP000735302">
    <property type="component" value="Unassembled WGS sequence"/>
</dbReference>
<dbReference type="PANTHER" id="PTHR43401">
    <property type="entry name" value="L-THREONINE 3-DEHYDROGENASE"/>
    <property type="match status" value="1"/>
</dbReference>
<evidence type="ECO:0000256" key="1">
    <source>
        <dbReference type="ARBA" id="ARBA00022723"/>
    </source>
</evidence>
<dbReference type="PROSITE" id="PS00059">
    <property type="entry name" value="ADH_ZINC"/>
    <property type="match status" value="1"/>
</dbReference>
<evidence type="ECO:0000256" key="3">
    <source>
        <dbReference type="ARBA" id="ARBA00023002"/>
    </source>
</evidence>
<dbReference type="InterPro" id="IPR036291">
    <property type="entry name" value="NAD(P)-bd_dom_sf"/>
</dbReference>
<evidence type="ECO:0000256" key="2">
    <source>
        <dbReference type="ARBA" id="ARBA00022833"/>
    </source>
</evidence>
<dbReference type="SUPFAM" id="SSF50129">
    <property type="entry name" value="GroES-like"/>
    <property type="match status" value="1"/>
</dbReference>
<dbReference type="SUPFAM" id="SSF51735">
    <property type="entry name" value="NAD(P)-binding Rossmann-fold domains"/>
    <property type="match status" value="1"/>
</dbReference>
<dbReference type="GO" id="GO:0008270">
    <property type="term" value="F:zinc ion binding"/>
    <property type="evidence" value="ECO:0007669"/>
    <property type="project" value="InterPro"/>
</dbReference>
<dbReference type="SMART" id="SM00829">
    <property type="entry name" value="PKS_ER"/>
    <property type="match status" value="1"/>
</dbReference>
<evidence type="ECO:0000313" key="7">
    <source>
        <dbReference type="Proteomes" id="UP000735302"/>
    </source>
</evidence>
<dbReference type="InterPro" id="IPR002328">
    <property type="entry name" value="ADH_Zn_CS"/>
</dbReference>
<dbReference type="AlphaFoldDB" id="A0AAV4BG39"/>